<keyword evidence="1" id="KW-1133">Transmembrane helix</keyword>
<reference evidence="2" key="1">
    <citation type="submission" date="2021-02" db="EMBL/GenBank/DDBJ databases">
        <authorList>
            <person name="Palmer J.M."/>
        </authorList>
    </citation>
    <scope>NUCLEOTIDE SEQUENCE</scope>
    <source>
        <strain evidence="2">SCRP734</strain>
    </source>
</reference>
<organism evidence="2 3">
    <name type="scientific">Phytophthora pseudosyringae</name>
    <dbReference type="NCBI Taxonomy" id="221518"/>
    <lineage>
        <taxon>Eukaryota</taxon>
        <taxon>Sar</taxon>
        <taxon>Stramenopiles</taxon>
        <taxon>Oomycota</taxon>
        <taxon>Peronosporomycetes</taxon>
        <taxon>Peronosporales</taxon>
        <taxon>Peronosporaceae</taxon>
        <taxon>Phytophthora</taxon>
    </lineage>
</organism>
<protein>
    <submittedName>
        <fullName evidence="2">Uncharacterized protein</fullName>
    </submittedName>
</protein>
<evidence type="ECO:0000313" key="2">
    <source>
        <dbReference type="EMBL" id="KAG7386345.1"/>
    </source>
</evidence>
<keyword evidence="1" id="KW-0812">Transmembrane</keyword>
<name>A0A8T1VYK0_9STRA</name>
<evidence type="ECO:0000256" key="1">
    <source>
        <dbReference type="SAM" id="Phobius"/>
    </source>
</evidence>
<dbReference type="EMBL" id="JAGDFM010000102">
    <property type="protein sequence ID" value="KAG7386345.1"/>
    <property type="molecule type" value="Genomic_DNA"/>
</dbReference>
<sequence>MKRTLRTQTIPAVHSRFSLAEHTPTSPAATVAVAAAAGPATSAAQPARIAAEAALTTLTAAAPATAIFLHSMQLNGGGIFLAAAAKTVFMMAAAAAAATVTRVITAVWSPSWAAAAVAWTGCTAVAAEAAPTRLLLYFSRRNGMDVGCSDGIFPAAAAEAADTVCFLDAFKRHRGLMQ</sequence>
<feature type="transmembrane region" description="Helical" evidence="1">
    <location>
        <begin position="79"/>
        <end position="100"/>
    </location>
</feature>
<keyword evidence="1" id="KW-0472">Membrane</keyword>
<dbReference type="Proteomes" id="UP000694044">
    <property type="component" value="Unassembled WGS sequence"/>
</dbReference>
<dbReference type="AlphaFoldDB" id="A0A8T1VYK0"/>
<comment type="caution">
    <text evidence="2">The sequence shown here is derived from an EMBL/GenBank/DDBJ whole genome shotgun (WGS) entry which is preliminary data.</text>
</comment>
<proteinExistence type="predicted"/>
<feature type="transmembrane region" description="Helical" evidence="1">
    <location>
        <begin position="112"/>
        <end position="136"/>
    </location>
</feature>
<accession>A0A8T1VYK0</accession>
<gene>
    <name evidence="2" type="ORF">PHYPSEUDO_000380</name>
</gene>
<keyword evidence="3" id="KW-1185">Reference proteome</keyword>
<evidence type="ECO:0000313" key="3">
    <source>
        <dbReference type="Proteomes" id="UP000694044"/>
    </source>
</evidence>